<feature type="compositionally biased region" description="Basic and acidic residues" evidence="1">
    <location>
        <begin position="39"/>
        <end position="55"/>
    </location>
</feature>
<sequence length="331" mass="35429">MADDRAVQPEIEVGLKTQGDKGLRRNTDRTQQRAQQIAEARRIDQLRPPPDETHNQSDQGGASETLASAGARAATVPAMPTRATAGPAEIVAPPTEVANSRSNRQPAEEQPTATATTNNPPISRNRGGPVVPTVRHDLQNRRRHPPITPASNIGGTHTTSDVSTTSRVSRLSGTLNTPTATLQANSDEIARQLSNIRSMMTELFTRSNNAQQTPINGQRGWLPRSRSTAERIERNSEQRRGTSNPNYTSERAEPNNDNSGGQEGHPALGLRLGGPTGTTVITGGEGIDQNSRQQEGTSISSSEVERTVQDNDNNGHQEGADDSGPAVEVTD</sequence>
<protein>
    <submittedName>
        <fullName evidence="2">Uncharacterized protein</fullName>
    </submittedName>
</protein>
<name>A0A437A2T0_ARTFL</name>
<feature type="compositionally biased region" description="Polar residues" evidence="1">
    <location>
        <begin position="241"/>
        <end position="260"/>
    </location>
</feature>
<feature type="compositionally biased region" description="Basic and acidic residues" evidence="1">
    <location>
        <begin position="18"/>
        <end position="31"/>
    </location>
</feature>
<feature type="compositionally biased region" description="Polar residues" evidence="1">
    <location>
        <begin position="206"/>
        <end position="216"/>
    </location>
</feature>
<organism evidence="2 3">
    <name type="scientific">Arthrobotrys flagrans</name>
    <name type="common">Nematode-trapping fungus</name>
    <name type="synonym">Trichothecium flagrans</name>
    <dbReference type="NCBI Taxonomy" id="97331"/>
    <lineage>
        <taxon>Eukaryota</taxon>
        <taxon>Fungi</taxon>
        <taxon>Dikarya</taxon>
        <taxon>Ascomycota</taxon>
        <taxon>Pezizomycotina</taxon>
        <taxon>Orbiliomycetes</taxon>
        <taxon>Orbiliales</taxon>
        <taxon>Orbiliaceae</taxon>
        <taxon>Arthrobotrys</taxon>
    </lineage>
</organism>
<gene>
    <name evidence="2" type="ORF">DFL_003721</name>
</gene>
<feature type="compositionally biased region" description="Basic and acidic residues" evidence="1">
    <location>
        <begin position="227"/>
        <end position="240"/>
    </location>
</feature>
<dbReference type="AlphaFoldDB" id="A0A437A2T0"/>
<feature type="compositionally biased region" description="Polar residues" evidence="1">
    <location>
        <begin position="56"/>
        <end position="66"/>
    </location>
</feature>
<feature type="region of interest" description="Disordered" evidence="1">
    <location>
        <begin position="1"/>
        <end position="172"/>
    </location>
</feature>
<feature type="compositionally biased region" description="Basic and acidic residues" evidence="1">
    <location>
        <begin position="303"/>
        <end position="319"/>
    </location>
</feature>
<keyword evidence="3" id="KW-1185">Reference proteome</keyword>
<dbReference type="EMBL" id="SAEB01000006">
    <property type="protein sequence ID" value="RVD85397.1"/>
    <property type="molecule type" value="Genomic_DNA"/>
</dbReference>
<feature type="compositionally biased region" description="Low complexity" evidence="1">
    <location>
        <begin position="108"/>
        <end position="121"/>
    </location>
</feature>
<evidence type="ECO:0000256" key="1">
    <source>
        <dbReference type="SAM" id="MobiDB-lite"/>
    </source>
</evidence>
<dbReference type="VEuPathDB" id="FungiDB:DFL_003721"/>
<dbReference type="RefSeq" id="XP_067490941.1">
    <property type="nucleotide sequence ID" value="XM_067632698.1"/>
</dbReference>
<accession>A0A437A2T0</accession>
<feature type="compositionally biased region" description="Low complexity" evidence="1">
    <location>
        <begin position="155"/>
        <end position="172"/>
    </location>
</feature>
<comment type="caution">
    <text evidence="2">The sequence shown here is derived from an EMBL/GenBank/DDBJ whole genome shotgun (WGS) entry which is preliminary data.</text>
</comment>
<proteinExistence type="predicted"/>
<reference evidence="2 3" key="1">
    <citation type="submission" date="2019-01" db="EMBL/GenBank/DDBJ databases">
        <title>Intercellular communication is required for trap formation in the nematode-trapping fungus Duddingtonia flagrans.</title>
        <authorList>
            <person name="Youssar L."/>
            <person name="Wernet V."/>
            <person name="Hensel N."/>
            <person name="Hildebrandt H.-G."/>
            <person name="Fischer R."/>
        </authorList>
    </citation>
    <scope>NUCLEOTIDE SEQUENCE [LARGE SCALE GENOMIC DNA]</scope>
    <source>
        <strain evidence="2 3">CBS H-5679</strain>
    </source>
</reference>
<dbReference type="GeneID" id="93586032"/>
<feature type="region of interest" description="Disordered" evidence="1">
    <location>
        <begin position="206"/>
        <end position="331"/>
    </location>
</feature>
<dbReference type="Proteomes" id="UP000283090">
    <property type="component" value="Unassembled WGS sequence"/>
</dbReference>
<evidence type="ECO:0000313" key="2">
    <source>
        <dbReference type="EMBL" id="RVD85397.1"/>
    </source>
</evidence>
<evidence type="ECO:0000313" key="3">
    <source>
        <dbReference type="Proteomes" id="UP000283090"/>
    </source>
</evidence>
<feature type="compositionally biased region" description="Polar residues" evidence="1">
    <location>
        <begin position="288"/>
        <end position="302"/>
    </location>
</feature>